<proteinExistence type="predicted"/>
<dbReference type="AlphaFoldDB" id="A0A9W6PGN8"/>
<feature type="region of interest" description="Disordered" evidence="1">
    <location>
        <begin position="1"/>
        <end position="93"/>
    </location>
</feature>
<name>A0A9W6PGN8_9ACTN</name>
<accession>A0A9W6PGN8</accession>
<feature type="compositionally biased region" description="Pro residues" evidence="1">
    <location>
        <begin position="1"/>
        <end position="10"/>
    </location>
</feature>
<feature type="compositionally biased region" description="Low complexity" evidence="1">
    <location>
        <begin position="84"/>
        <end position="93"/>
    </location>
</feature>
<protein>
    <submittedName>
        <fullName evidence="2">Uncharacterized protein</fullName>
    </submittedName>
</protein>
<organism evidence="2 3">
    <name type="scientific">Kitasatospora phosalacinea</name>
    <dbReference type="NCBI Taxonomy" id="2065"/>
    <lineage>
        <taxon>Bacteria</taxon>
        <taxon>Bacillati</taxon>
        <taxon>Actinomycetota</taxon>
        <taxon>Actinomycetes</taxon>
        <taxon>Kitasatosporales</taxon>
        <taxon>Streptomycetaceae</taxon>
        <taxon>Kitasatospora</taxon>
    </lineage>
</organism>
<evidence type="ECO:0000313" key="3">
    <source>
        <dbReference type="Proteomes" id="UP001165143"/>
    </source>
</evidence>
<sequence>MPAAPPPPGRAAPVLGRGSTAGPDAPARFATFPPEPSSPAGGLRFALTASGRRLPPRRQVARREVARRQVAAGALQPASRRRASAVAEAGSTE</sequence>
<reference evidence="2" key="1">
    <citation type="submission" date="2023-02" db="EMBL/GenBank/DDBJ databases">
        <title>Kitasatospora phosalacinea NBRC 14362.</title>
        <authorList>
            <person name="Ichikawa N."/>
            <person name="Sato H."/>
            <person name="Tonouchi N."/>
        </authorList>
    </citation>
    <scope>NUCLEOTIDE SEQUENCE</scope>
    <source>
        <strain evidence="2">NBRC 14362</strain>
    </source>
</reference>
<evidence type="ECO:0000256" key="1">
    <source>
        <dbReference type="SAM" id="MobiDB-lite"/>
    </source>
</evidence>
<evidence type="ECO:0000313" key="2">
    <source>
        <dbReference type="EMBL" id="GLW54526.1"/>
    </source>
</evidence>
<dbReference type="Proteomes" id="UP001165143">
    <property type="component" value="Unassembled WGS sequence"/>
</dbReference>
<comment type="caution">
    <text evidence="2">The sequence shown here is derived from an EMBL/GenBank/DDBJ whole genome shotgun (WGS) entry which is preliminary data.</text>
</comment>
<gene>
    <name evidence="2" type="ORF">Kpho01_25370</name>
</gene>
<dbReference type="EMBL" id="BSRX01000013">
    <property type="protein sequence ID" value="GLW54526.1"/>
    <property type="molecule type" value="Genomic_DNA"/>
</dbReference>